<keyword evidence="2" id="KW-1185">Reference proteome</keyword>
<dbReference type="InterPro" id="IPR044034">
    <property type="entry name" value="NAC-like_UBA"/>
</dbReference>
<feature type="domain" description="Nascent polypeptide-associated complex subunit alpha-like UBA" evidence="1">
    <location>
        <begin position="61"/>
        <end position="101"/>
    </location>
</feature>
<gene>
    <name evidence="3" type="primary">LOC116295739</name>
</gene>
<accession>A0A6P8HVY0</accession>
<dbReference type="PANTHER" id="PTHR31184:SF2">
    <property type="entry name" value="HUNTINGTIN-INTERACTING PROTEIN K"/>
    <property type="match status" value="1"/>
</dbReference>
<sequence>MVEPAHKRHDLQTSADLERVTDYAEETEIQADIGTALNLVEGRHQKEKADQALREKELARVVIKKDDVDLIVDEMEIPRSVAERTLREHKGDVVEALAYLTN</sequence>
<dbReference type="InterPro" id="IPR052617">
    <property type="entry name" value="Huntingtin-int_K"/>
</dbReference>
<dbReference type="RefSeq" id="XP_031559508.1">
    <property type="nucleotide sequence ID" value="XM_031703648.1"/>
</dbReference>
<dbReference type="FunCoup" id="A0A6P8HVY0">
    <property type="interactions" value="1776"/>
</dbReference>
<dbReference type="GO" id="GO:0050821">
    <property type="term" value="P:protein stabilization"/>
    <property type="evidence" value="ECO:0007669"/>
    <property type="project" value="TreeGrafter"/>
</dbReference>
<evidence type="ECO:0000313" key="2">
    <source>
        <dbReference type="Proteomes" id="UP000515163"/>
    </source>
</evidence>
<dbReference type="AlphaFoldDB" id="A0A6P8HVY0"/>
<dbReference type="Proteomes" id="UP000515163">
    <property type="component" value="Unplaced"/>
</dbReference>
<proteinExistence type="predicted"/>
<dbReference type="GO" id="GO:0043066">
    <property type="term" value="P:negative regulation of apoptotic process"/>
    <property type="evidence" value="ECO:0007669"/>
    <property type="project" value="TreeGrafter"/>
</dbReference>
<evidence type="ECO:0000259" key="1">
    <source>
        <dbReference type="Pfam" id="PF19026"/>
    </source>
</evidence>
<evidence type="ECO:0000313" key="3">
    <source>
        <dbReference type="RefSeq" id="XP_031559508.1"/>
    </source>
</evidence>
<dbReference type="InParanoid" id="A0A6P8HVY0"/>
<dbReference type="Gene3D" id="1.10.8.10">
    <property type="entry name" value="DNA helicase RuvA subunit, C-terminal domain"/>
    <property type="match status" value="1"/>
</dbReference>
<dbReference type="GeneID" id="116295739"/>
<dbReference type="KEGG" id="aten:116295739"/>
<dbReference type="Pfam" id="PF19026">
    <property type="entry name" value="UBA_HYPK"/>
    <property type="match status" value="1"/>
</dbReference>
<reference evidence="3" key="1">
    <citation type="submission" date="2025-08" db="UniProtKB">
        <authorList>
            <consortium name="RefSeq"/>
        </authorList>
    </citation>
    <scope>IDENTIFICATION</scope>
    <source>
        <tissue evidence="3">Tentacle</tissue>
    </source>
</reference>
<dbReference type="PANTHER" id="PTHR31184">
    <property type="entry name" value="HUNTINGTIN-INTERACTING PROTEIN K FAMILY MEMBER"/>
    <property type="match status" value="1"/>
</dbReference>
<name>A0A6P8HVY0_ACTTE</name>
<protein>
    <submittedName>
        <fullName evidence="3">Huntingtin-interacting protein K-like</fullName>
    </submittedName>
</protein>
<dbReference type="CDD" id="cd14361">
    <property type="entry name" value="UBA_HYPK"/>
    <property type="match status" value="1"/>
</dbReference>
<dbReference type="InterPro" id="IPR038922">
    <property type="entry name" value="HYPK_UBA"/>
</dbReference>
<dbReference type="OrthoDB" id="285219at2759"/>
<organism evidence="2 3">
    <name type="scientific">Actinia tenebrosa</name>
    <name type="common">Australian red waratah sea anemone</name>
    <dbReference type="NCBI Taxonomy" id="6105"/>
    <lineage>
        <taxon>Eukaryota</taxon>
        <taxon>Metazoa</taxon>
        <taxon>Cnidaria</taxon>
        <taxon>Anthozoa</taxon>
        <taxon>Hexacorallia</taxon>
        <taxon>Actiniaria</taxon>
        <taxon>Actiniidae</taxon>
        <taxon>Actinia</taxon>
    </lineage>
</organism>